<dbReference type="GeneTree" id="ENSGT00390000018491"/>
<dbReference type="GO" id="GO:1990226">
    <property type="term" value="F:histone methyltransferase binding"/>
    <property type="evidence" value="ECO:0007669"/>
    <property type="project" value="TreeGrafter"/>
</dbReference>
<evidence type="ECO:0000313" key="2">
    <source>
        <dbReference type="Ensembl" id="ENSMGAP00000014091.2"/>
    </source>
</evidence>
<feature type="compositionally biased region" description="Basic and acidic residues" evidence="1">
    <location>
        <begin position="1174"/>
        <end position="1195"/>
    </location>
</feature>
<evidence type="ECO:0000313" key="3">
    <source>
        <dbReference type="Proteomes" id="UP000001645"/>
    </source>
</evidence>
<name>G1NKV2_MELGA</name>
<feature type="compositionally biased region" description="Low complexity" evidence="1">
    <location>
        <begin position="578"/>
        <end position="588"/>
    </location>
</feature>
<feature type="region of interest" description="Disordered" evidence="1">
    <location>
        <begin position="1389"/>
        <end position="1512"/>
    </location>
</feature>
<feature type="compositionally biased region" description="Basic and acidic residues" evidence="1">
    <location>
        <begin position="1392"/>
        <end position="1402"/>
    </location>
</feature>
<feature type="compositionally biased region" description="Basic and acidic residues" evidence="1">
    <location>
        <begin position="1349"/>
        <end position="1361"/>
    </location>
</feature>
<feature type="compositionally biased region" description="Basic and acidic residues" evidence="1">
    <location>
        <begin position="1449"/>
        <end position="1463"/>
    </location>
</feature>
<dbReference type="GO" id="GO:0005634">
    <property type="term" value="C:nucleus"/>
    <property type="evidence" value="ECO:0007669"/>
    <property type="project" value="TreeGrafter"/>
</dbReference>
<reference evidence="2" key="3">
    <citation type="submission" date="2025-09" db="UniProtKB">
        <authorList>
            <consortium name="Ensembl"/>
        </authorList>
    </citation>
    <scope>IDENTIFICATION</scope>
</reference>
<organism evidence="2 3">
    <name type="scientific">Meleagris gallopavo</name>
    <name type="common">Wild turkey</name>
    <dbReference type="NCBI Taxonomy" id="9103"/>
    <lineage>
        <taxon>Eukaryota</taxon>
        <taxon>Metazoa</taxon>
        <taxon>Chordata</taxon>
        <taxon>Craniata</taxon>
        <taxon>Vertebrata</taxon>
        <taxon>Euteleostomi</taxon>
        <taxon>Archelosauria</taxon>
        <taxon>Archosauria</taxon>
        <taxon>Dinosauria</taxon>
        <taxon>Saurischia</taxon>
        <taxon>Theropoda</taxon>
        <taxon>Coelurosauria</taxon>
        <taxon>Aves</taxon>
        <taxon>Neognathae</taxon>
        <taxon>Galloanserae</taxon>
        <taxon>Galliformes</taxon>
        <taxon>Phasianidae</taxon>
        <taxon>Meleagridinae</taxon>
        <taxon>Meleagris</taxon>
    </lineage>
</organism>
<feature type="compositionally biased region" description="Basic and acidic residues" evidence="1">
    <location>
        <begin position="1644"/>
        <end position="1656"/>
    </location>
</feature>
<feature type="compositionally biased region" description="Basic and acidic residues" evidence="1">
    <location>
        <begin position="1552"/>
        <end position="1561"/>
    </location>
</feature>
<dbReference type="InParanoid" id="G1NKV2"/>
<reference evidence="2" key="2">
    <citation type="submission" date="2025-08" db="UniProtKB">
        <authorList>
            <consortium name="Ensembl"/>
        </authorList>
    </citation>
    <scope>IDENTIFICATION</scope>
</reference>
<feature type="region of interest" description="Disordered" evidence="1">
    <location>
        <begin position="1047"/>
        <end position="1068"/>
    </location>
</feature>
<evidence type="ECO:0008006" key="4">
    <source>
        <dbReference type="Google" id="ProtNLM"/>
    </source>
</evidence>
<feature type="compositionally biased region" description="Polar residues" evidence="1">
    <location>
        <begin position="483"/>
        <end position="502"/>
    </location>
</feature>
<gene>
    <name evidence="2" type="primary">RESF1</name>
</gene>
<feature type="region of interest" description="Disordered" evidence="1">
    <location>
        <begin position="1169"/>
        <end position="1196"/>
    </location>
</feature>
<feature type="region of interest" description="Disordered" evidence="1">
    <location>
        <begin position="1315"/>
        <end position="1361"/>
    </location>
</feature>
<feature type="region of interest" description="Disordered" evidence="1">
    <location>
        <begin position="1211"/>
        <end position="1301"/>
    </location>
</feature>
<dbReference type="Bgee" id="ENSMGAG00000013334">
    <property type="expression patterns" value="Expressed in testis and 17 other cell types or tissues"/>
</dbReference>
<feature type="region of interest" description="Disordered" evidence="1">
    <location>
        <begin position="571"/>
        <end position="597"/>
    </location>
</feature>
<dbReference type="Proteomes" id="UP000001645">
    <property type="component" value="Chromosome 1"/>
</dbReference>
<dbReference type="Pfam" id="PF15395">
    <property type="entry name" value="DUF4617"/>
    <property type="match status" value="2"/>
</dbReference>
<feature type="region of interest" description="Disordered" evidence="1">
    <location>
        <begin position="1532"/>
        <end position="1561"/>
    </location>
</feature>
<feature type="compositionally biased region" description="Polar residues" evidence="1">
    <location>
        <begin position="1055"/>
        <end position="1064"/>
    </location>
</feature>
<accession>G1NKV2</accession>
<dbReference type="PANTHER" id="PTHR21604">
    <property type="entry name" value="RETROELEMENT SILENCING FACTOR 1"/>
    <property type="match status" value="1"/>
</dbReference>
<feature type="compositionally biased region" description="Basic and acidic residues" evidence="1">
    <location>
        <begin position="1532"/>
        <end position="1541"/>
    </location>
</feature>
<feature type="compositionally biased region" description="Polar residues" evidence="1">
    <location>
        <begin position="392"/>
        <end position="409"/>
    </location>
</feature>
<sequence>MDWNVRPLQNAVAQNNLQSQESCYTQMLSNAQAFPQTNALSSENACNYVGNNQVYLPTVNAALPGTSVAIKSFLTSEYSVNQSPPSYVPPALTLPNQTSRAQGEMTQNSWQNSGRLISSHRKLPLLSSQMSGGNSVPNVFRGPHYATSNSYAVCSQTSQQRSLRTMLHQSNRECINSSKLGCVPQYNTNTSASSQSMSVPVNQSSSQYLHSQNNCLSFGTSGQHVQNQIHNSGNQIQFSQSLSQNTATNVQLPQYVPSQMGSGAPSGCSAPSLLPANYDSKTVAQPLLGAQQAVHNVFNKYPLQSCPSDKKTASGFNSVQQYSLKHQRGEVSQGVRNGCNSSGNVTVNQLFSDKSAPPTDISSEFYDIMQGAVPFSSTDASQPLCDPVSVQERQTTSSVNVPANSQTSLAREDKRKMTSDTQAWETERLQVFKRKCALLERMQKYRKKFLTSKCDKSTSTLPPSYETALSNCLPQMPKQNVVSSLSQAMRTDSQQHSIFGSSSEERNDKNITGGDNRGLEVTHSNRQVEQGSLSSGPLPIPSHSELTALLNNPENSPILEQKNALAPSQKTLTSLNDSSCQSQPNSSSRDATTSAESYPENSAFLQFVLSSTNMLKEKKAGTIADNILTNLLSNEKQQVDLTGLGGSLLKDTSEKGDLVSTVHTHTPISAMMESNANKFSGDVAQKKMQFTENPCFKQNNGNYSLEELTACLDLWKKQGPEPVSVQNSLSNENIAANQISSLPHGQNAANKREQGNLVSADVTVLPLTTTSVGQKHDMLSCNLIKGLELQIAVVSPLVLSNQRAQSEQVDKCPTSADKTYPVIDTGSIRSMQEEGKNVVNTDKGTIESVSSSSDDCILIQTEDPCLQQTKSADGKRIIENSVNANDSCGENKRKLSQAMRDAEENLQNKLLPESGQSFSSKTFQEDTKNHDGKKAVLGTQNNTPSAVIEEQMFHIASVCSLVEGDKSYNPQIASMFSSVPQTRAFNSGTPSEVNVSDPRQKEQLMKLNKNDLRENTPQRETLLQKALRESSCCISEVDEILNGTITSHSKKESSGKLTSTVSTSEQKKPVNTFLKHPENDLGILASINQELARNSLDSLVSVTAETNAFTVTTCSRKENVTSTKRSVEELHVFGAEPITYLDNQLTELMKEFPFGIEGADILTKEPARNNSVAEQRENQPQKEPHVSAKKADSKNPIDQLQIAQLDSGQVQELHPEKKLCSSTENSGALSQQSEKTSTQEGSLECSVQPSLCSSTENSGALSQQSEKTSTQEGSPECSVQPSQSLCKEKESPQSPSSSGNKEVCSLMGCLSVSGEMSQSSYKRRTSVSDKNAEQLSEAENTNSAGRQENNSKSDAIMKDHSVVENPPICENVQDSIQKNKKDVCKYTSVTNEKSKMNNEHKPLSPQLEKIGPLNSSEKQDVNSSKSSNLKEEMQEPRRTPSLKKKFHCDKKDHQKVSEGELSEKAGCTDTDNMMKSSKKKERIFKKKSLSKDKTRTDLAMKSQRDLHKYTKSENVAVKHSEVCKGQKRKICDKNTGKEQNHKKQNVGTNTEGKAKLSPEIKREKLNSYQAEAMKFPNFGIRDLKSSNYTFSQHKSKKAHPPQEESYKRKRKDNVIGKTSSKKTKVEDESLKQAETKNSKRHSYDHKINTDKTKKLSGENVWKPKNSLADRSMLKRQRRRGLSTISKNHLSNKERHLDGQNKDQCSEKMFSDKNLLYLNRRTNRLKLHLQKEPKKHYLNRVAFKRTAQERIFLTKLETSPVRPVLHVKSKVSQHSLDSKRDASLSENEKPGKRQVLEFKLCPEILFRNSATDDESLAAKNFLEKKKTTVAGVKSKKEDWLKYDSVKQKKLKEIFTAEDCIPLDTAIEILEGNDKALHIPMKDSKQMFQTYRKMYLEKKMEKPG</sequence>
<dbReference type="Ensembl" id="ENSMGAT00000015012.2">
    <property type="protein sequence ID" value="ENSMGAP00000014091.2"/>
    <property type="gene ID" value="ENSMGAG00000013334.2"/>
</dbReference>
<protein>
    <recommendedName>
        <fullName evidence="4">Retroelement silencing factor 1</fullName>
    </recommendedName>
</protein>
<feature type="region of interest" description="Disordered" evidence="1">
    <location>
        <begin position="483"/>
        <end position="521"/>
    </location>
</feature>
<feature type="region of interest" description="Disordered" evidence="1">
    <location>
        <begin position="913"/>
        <end position="938"/>
    </location>
</feature>
<feature type="compositionally biased region" description="Polar residues" evidence="1">
    <location>
        <begin position="1220"/>
        <end position="1285"/>
    </location>
</feature>
<feature type="compositionally biased region" description="Basic and acidic residues" evidence="1">
    <location>
        <begin position="1623"/>
        <end position="1637"/>
    </location>
</feature>
<dbReference type="PANTHER" id="PTHR21604:SF0">
    <property type="entry name" value="RETROELEMENT SILENCING FACTOR 1"/>
    <property type="match status" value="1"/>
</dbReference>
<feature type="region of interest" description="Disordered" evidence="1">
    <location>
        <begin position="1589"/>
        <end position="1704"/>
    </location>
</feature>
<reference evidence="2 3" key="1">
    <citation type="journal article" date="2010" name="PLoS Biol.">
        <title>Multi-platform next-generation sequencing of the domestic turkey (Meleagris gallopavo): genome assembly and analysis.</title>
        <authorList>
            <person name="Dalloul R.A."/>
            <person name="Long J.A."/>
            <person name="Zimin A.V."/>
            <person name="Aslam L."/>
            <person name="Beal K."/>
            <person name="Blomberg L.A."/>
            <person name="Bouffard P."/>
            <person name="Burt D.W."/>
            <person name="Crasta O."/>
            <person name="Crooijmans R.P."/>
            <person name="Cooper K."/>
            <person name="Coulombe R.A."/>
            <person name="De S."/>
            <person name="Delany M.E."/>
            <person name="Dodgson J.B."/>
            <person name="Dong J.J."/>
            <person name="Evans C."/>
            <person name="Frederickson K.M."/>
            <person name="Flicek P."/>
            <person name="Florea L."/>
            <person name="Folkerts O."/>
            <person name="Groenen M.A."/>
            <person name="Harkins T.T."/>
            <person name="Herrero J."/>
            <person name="Hoffmann S."/>
            <person name="Megens H.J."/>
            <person name="Jiang A."/>
            <person name="de Jong P."/>
            <person name="Kaiser P."/>
            <person name="Kim H."/>
            <person name="Kim K.W."/>
            <person name="Kim S."/>
            <person name="Langenberger D."/>
            <person name="Lee M.K."/>
            <person name="Lee T."/>
            <person name="Mane S."/>
            <person name="Marcais G."/>
            <person name="Marz M."/>
            <person name="McElroy A.P."/>
            <person name="Modise T."/>
            <person name="Nefedov M."/>
            <person name="Notredame C."/>
            <person name="Paton I.R."/>
            <person name="Payne W.S."/>
            <person name="Pertea G."/>
            <person name="Prickett D."/>
            <person name="Puiu D."/>
            <person name="Qioa D."/>
            <person name="Raineri E."/>
            <person name="Ruffier M."/>
            <person name="Salzberg S.L."/>
            <person name="Schatz M.C."/>
            <person name="Scheuring C."/>
            <person name="Schmidt C.J."/>
            <person name="Schroeder S."/>
            <person name="Searle S.M."/>
            <person name="Smith E.J."/>
            <person name="Smith J."/>
            <person name="Sonstegard T.S."/>
            <person name="Stadler P.F."/>
            <person name="Tafer H."/>
            <person name="Tu Z.J."/>
            <person name="Van Tassell C.P."/>
            <person name="Vilella A.J."/>
            <person name="Williams K.P."/>
            <person name="Yorke J.A."/>
            <person name="Zhang L."/>
            <person name="Zhang H.B."/>
            <person name="Zhang X."/>
            <person name="Zhang Y."/>
            <person name="Reed K.M."/>
        </authorList>
    </citation>
    <scope>NUCLEOTIDE SEQUENCE [LARGE SCALE GENOMIC DNA]</scope>
</reference>
<feature type="compositionally biased region" description="Basic and acidic residues" evidence="1">
    <location>
        <begin position="1690"/>
        <end position="1704"/>
    </location>
</feature>
<dbReference type="InterPro" id="IPR027866">
    <property type="entry name" value="RESF1"/>
</dbReference>
<feature type="compositionally biased region" description="Basic and acidic residues" evidence="1">
    <location>
        <begin position="923"/>
        <end position="934"/>
    </location>
</feature>
<feature type="compositionally biased region" description="Polar residues" evidence="1">
    <location>
        <begin position="1333"/>
        <end position="1348"/>
    </location>
</feature>
<dbReference type="HOGENOM" id="CLU_246990_0_0_1"/>
<feature type="region of interest" description="Disordered" evidence="1">
    <location>
        <begin position="392"/>
        <end position="421"/>
    </location>
</feature>
<evidence type="ECO:0000256" key="1">
    <source>
        <dbReference type="SAM" id="MobiDB-lite"/>
    </source>
</evidence>
<feature type="compositionally biased region" description="Basic residues" evidence="1">
    <location>
        <begin position="1476"/>
        <end position="1488"/>
    </location>
</feature>
<keyword evidence="3" id="KW-1185">Reference proteome</keyword>
<proteinExistence type="predicted"/>
<feature type="compositionally biased region" description="Basic and acidic residues" evidence="1">
    <location>
        <begin position="1489"/>
        <end position="1512"/>
    </location>
</feature>
<feature type="compositionally biased region" description="Polar residues" evidence="1">
    <location>
        <begin position="1413"/>
        <end position="1427"/>
    </location>
</feature>
<feature type="compositionally biased region" description="Basic and acidic residues" evidence="1">
    <location>
        <begin position="1428"/>
        <end position="1438"/>
    </location>
</feature>